<dbReference type="InterPro" id="IPR039565">
    <property type="entry name" value="BamD-like"/>
</dbReference>
<keyword evidence="2" id="KW-0472">Membrane</keyword>
<name>A0A833JDK5_9BACT</name>
<dbReference type="SUPFAM" id="SSF48452">
    <property type="entry name" value="TPR-like"/>
    <property type="match status" value="1"/>
</dbReference>
<evidence type="ECO:0000256" key="2">
    <source>
        <dbReference type="ARBA" id="ARBA00023136"/>
    </source>
</evidence>
<proteinExistence type="predicted"/>
<dbReference type="Proteomes" id="UP000442694">
    <property type="component" value="Unassembled WGS sequence"/>
</dbReference>
<feature type="domain" description="Outer membrane lipoprotein BamD-like" evidence="4">
    <location>
        <begin position="42"/>
        <end position="217"/>
    </location>
</feature>
<keyword evidence="1" id="KW-0732">Signal</keyword>
<evidence type="ECO:0000313" key="5">
    <source>
        <dbReference type="EMBL" id="KAB8028536.1"/>
    </source>
</evidence>
<sequence>MKISTFISIITLSSSLIMLNSCQTIPIGEMSQDDGITLIRVEYNDKSWSEVINNVDEYKTRYPYSKFNIEAELMQADAYYQSDRYPECIAAYEDFIRKNPSNPSVSLAHYRIGVSYDYQAPTAIDKEQLNAKKAMAKYLFYLKNFPKSEYEKDVRERIEILNRRIAEHEDFIANFYWRKDQYSASLARYLSLVKNYGQYTDLKKQAIEKISKCYDKLADQLEEDPISEEFITFKNTTPEDLRKKAQEYKN</sequence>
<dbReference type="InterPro" id="IPR017689">
    <property type="entry name" value="BamD"/>
</dbReference>
<dbReference type="Pfam" id="PF13525">
    <property type="entry name" value="YfiO"/>
    <property type="match status" value="1"/>
</dbReference>
<evidence type="ECO:0000313" key="6">
    <source>
        <dbReference type="Proteomes" id="UP000442694"/>
    </source>
</evidence>
<evidence type="ECO:0000256" key="3">
    <source>
        <dbReference type="ARBA" id="ARBA00023237"/>
    </source>
</evidence>
<dbReference type="AlphaFoldDB" id="A0A833JDK5"/>
<dbReference type="Gene3D" id="1.25.40.10">
    <property type="entry name" value="Tetratricopeptide repeat domain"/>
    <property type="match status" value="1"/>
</dbReference>
<accession>A0A833JDK5</accession>
<gene>
    <name evidence="5" type="primary">bamD</name>
    <name evidence="5" type="ORF">GCL57_12485</name>
</gene>
<evidence type="ECO:0000259" key="4">
    <source>
        <dbReference type="Pfam" id="PF13525"/>
    </source>
</evidence>
<protein>
    <submittedName>
        <fullName evidence="5">Outer membrane protein assembly factor BamD</fullName>
    </submittedName>
</protein>
<keyword evidence="3" id="KW-0998">Cell outer membrane</keyword>
<keyword evidence="6" id="KW-1185">Reference proteome</keyword>
<dbReference type="EMBL" id="WFLN01000009">
    <property type="protein sequence ID" value="KAB8028536.1"/>
    <property type="molecule type" value="Genomic_DNA"/>
</dbReference>
<dbReference type="RefSeq" id="WP_152213687.1">
    <property type="nucleotide sequence ID" value="NZ_WFLN01000009.1"/>
</dbReference>
<dbReference type="NCBIfam" id="TIGR03302">
    <property type="entry name" value="OM_YfiO"/>
    <property type="match status" value="1"/>
</dbReference>
<dbReference type="InterPro" id="IPR011990">
    <property type="entry name" value="TPR-like_helical_dom_sf"/>
</dbReference>
<organism evidence="5 6">
    <name type="scientific">Fluviispira multicolorata</name>
    <dbReference type="NCBI Taxonomy" id="2654512"/>
    <lineage>
        <taxon>Bacteria</taxon>
        <taxon>Pseudomonadati</taxon>
        <taxon>Bdellovibrionota</taxon>
        <taxon>Oligoflexia</taxon>
        <taxon>Silvanigrellales</taxon>
        <taxon>Silvanigrellaceae</taxon>
        <taxon>Fluviispira</taxon>
    </lineage>
</organism>
<reference evidence="5 6" key="1">
    <citation type="submission" date="2019-10" db="EMBL/GenBank/DDBJ databases">
        <title>New genus of Silvanigrellaceae.</title>
        <authorList>
            <person name="Pitt A."/>
            <person name="Hahn M.W."/>
        </authorList>
    </citation>
    <scope>NUCLEOTIDE SEQUENCE [LARGE SCALE GENOMIC DNA]</scope>
    <source>
        <strain evidence="5 6">33A1-SZDP</strain>
    </source>
</reference>
<comment type="caution">
    <text evidence="5">The sequence shown here is derived from an EMBL/GenBank/DDBJ whole genome shotgun (WGS) entry which is preliminary data.</text>
</comment>
<evidence type="ECO:0000256" key="1">
    <source>
        <dbReference type="ARBA" id="ARBA00022729"/>
    </source>
</evidence>